<keyword evidence="3" id="KW-1185">Reference proteome</keyword>
<comment type="caution">
    <text evidence="2">The sequence shown here is derived from an EMBL/GenBank/DDBJ whole genome shotgun (WGS) entry which is preliminary data.</text>
</comment>
<reference evidence="2 3" key="1">
    <citation type="submission" date="2020-02" db="EMBL/GenBank/DDBJ databases">
        <title>Pelistega sp. NLN82 were isolated from wild rodents of the Hainan Island.</title>
        <authorList>
            <person name="Niu N."/>
            <person name="Zhou J."/>
        </authorList>
    </citation>
    <scope>NUCLEOTIDE SEQUENCE [LARGE SCALE GENOMIC DNA]</scope>
    <source>
        <strain evidence="2 3">NLN82</strain>
    </source>
</reference>
<comment type="similarity">
    <text evidence="1">Belongs to the BolA/IbaG family.</text>
</comment>
<organism evidence="2 3">
    <name type="scientific">Pelistega ratti</name>
    <dbReference type="NCBI Taxonomy" id="2652177"/>
    <lineage>
        <taxon>Bacteria</taxon>
        <taxon>Pseudomonadati</taxon>
        <taxon>Pseudomonadota</taxon>
        <taxon>Betaproteobacteria</taxon>
        <taxon>Burkholderiales</taxon>
        <taxon>Alcaligenaceae</taxon>
        <taxon>Pelistega</taxon>
    </lineage>
</organism>
<dbReference type="RefSeq" id="WP_163764710.1">
    <property type="nucleotide sequence ID" value="NZ_JAAGYR010000015.1"/>
</dbReference>
<proteinExistence type="inferred from homology"/>
<dbReference type="Proteomes" id="UP000477651">
    <property type="component" value="Unassembled WGS sequence"/>
</dbReference>
<evidence type="ECO:0000313" key="2">
    <source>
        <dbReference type="EMBL" id="NEN76243.1"/>
    </source>
</evidence>
<evidence type="ECO:0000256" key="1">
    <source>
        <dbReference type="RuleBase" id="RU003860"/>
    </source>
</evidence>
<dbReference type="PANTHER" id="PTHR46230:SF7">
    <property type="entry name" value="BOLA-LIKE PROTEIN 1"/>
    <property type="match status" value="1"/>
</dbReference>
<dbReference type="InterPro" id="IPR002634">
    <property type="entry name" value="BolA"/>
</dbReference>
<dbReference type="GO" id="GO:0016226">
    <property type="term" value="P:iron-sulfur cluster assembly"/>
    <property type="evidence" value="ECO:0007669"/>
    <property type="project" value="TreeGrafter"/>
</dbReference>
<dbReference type="InterPro" id="IPR036065">
    <property type="entry name" value="BolA-like_sf"/>
</dbReference>
<dbReference type="Pfam" id="PF01722">
    <property type="entry name" value="BolA"/>
    <property type="match status" value="1"/>
</dbReference>
<dbReference type="Gene3D" id="3.30.300.90">
    <property type="entry name" value="BolA-like"/>
    <property type="match status" value="1"/>
</dbReference>
<protein>
    <submittedName>
        <fullName evidence="2">BolA family transcriptional regulator</fullName>
    </submittedName>
</protein>
<dbReference type="EMBL" id="JAAGYR010000015">
    <property type="protein sequence ID" value="NEN76243.1"/>
    <property type="molecule type" value="Genomic_DNA"/>
</dbReference>
<dbReference type="SUPFAM" id="SSF82657">
    <property type="entry name" value="BolA-like"/>
    <property type="match status" value="1"/>
</dbReference>
<name>A0A6L9Y7E8_9BURK</name>
<evidence type="ECO:0000313" key="3">
    <source>
        <dbReference type="Proteomes" id="UP000477651"/>
    </source>
</evidence>
<sequence>MAENRTELIRERLQQLNPQTLIIEDQSHLHAGHTANREGASHFKVSIASAQFKGLNKIAQQRLVYATVADLMPYPIHALVLETQVPQD</sequence>
<dbReference type="AlphaFoldDB" id="A0A6L9Y7E8"/>
<accession>A0A6L9Y7E8</accession>
<dbReference type="PIRSF" id="PIRSF003113">
    <property type="entry name" value="BolA"/>
    <property type="match status" value="1"/>
</dbReference>
<gene>
    <name evidence="2" type="ORF">F9B74_07895</name>
</gene>
<dbReference type="PANTHER" id="PTHR46230">
    <property type="match status" value="1"/>
</dbReference>